<evidence type="ECO:0000313" key="3">
    <source>
        <dbReference type="Proteomes" id="UP000245202"/>
    </source>
</evidence>
<dbReference type="AlphaFoldDB" id="A0A2R5ESE6"/>
<comment type="caution">
    <text evidence="2">The sequence shown here is derived from an EMBL/GenBank/DDBJ whole genome shotgun (WGS) entry which is preliminary data.</text>
</comment>
<keyword evidence="3" id="KW-1185">Reference proteome</keyword>
<accession>A0A2R5ESE6</accession>
<name>A0A2R5ESE6_9BACL</name>
<dbReference type="Proteomes" id="UP000245202">
    <property type="component" value="Unassembled WGS sequence"/>
</dbReference>
<proteinExistence type="predicted"/>
<evidence type="ECO:0000256" key="1">
    <source>
        <dbReference type="SAM" id="MobiDB-lite"/>
    </source>
</evidence>
<feature type="region of interest" description="Disordered" evidence="1">
    <location>
        <begin position="186"/>
        <end position="268"/>
    </location>
</feature>
<sequence>MDMSHTEFKALLKKINLKPKGVKEIVLEVSDGALHGKIDMLSEMLDGRVAIAIDSEIVRYNVQINARTEKPLRSYRVDDQGVVSEVQPQGEQMEMDLGVAKKPDPIADVPEEIGREVVDEFILALLAPSYDDLPWPFYAWVVRLQEGDSYLKISSDEGMSSGKIIDLIDEYRSRVAPLAAKWDEWRKANGEQPDPEENDDADVDDEPTEEGSADSGDQEQERPVDSEDDIEMEDGGEKRVAGTNEDDLSDWEQSILEEGRAADSPPVEPVDVETIILTEKPVFEDIPFDFPTLLERKKLGETWMDIANSLGTRSTVLSAAWTKYKKRVADSRGGAA</sequence>
<dbReference type="EMBL" id="BDQX01000231">
    <property type="protein sequence ID" value="GBG09487.1"/>
    <property type="molecule type" value="Genomic_DNA"/>
</dbReference>
<feature type="compositionally biased region" description="Acidic residues" evidence="1">
    <location>
        <begin position="193"/>
        <end position="218"/>
    </location>
</feature>
<organism evidence="2 3">
    <name type="scientific">Paenibacillus agaridevorans</name>
    <dbReference type="NCBI Taxonomy" id="171404"/>
    <lineage>
        <taxon>Bacteria</taxon>
        <taxon>Bacillati</taxon>
        <taxon>Bacillota</taxon>
        <taxon>Bacilli</taxon>
        <taxon>Bacillales</taxon>
        <taxon>Paenibacillaceae</taxon>
        <taxon>Paenibacillus</taxon>
    </lineage>
</organism>
<protein>
    <submittedName>
        <fullName evidence="2">Uncharacterized protein</fullName>
    </submittedName>
</protein>
<gene>
    <name evidence="2" type="ORF">PAT3040_04133</name>
</gene>
<evidence type="ECO:0000313" key="2">
    <source>
        <dbReference type="EMBL" id="GBG09487.1"/>
    </source>
</evidence>
<reference evidence="2 3" key="1">
    <citation type="submission" date="2017-08" db="EMBL/GenBank/DDBJ databases">
        <title>Substantial Increase in Enzyme Production by Combined Drug-Resistance Mutations in Paenibacillus agaridevorans.</title>
        <authorList>
            <person name="Tanaka Y."/>
            <person name="Funane K."/>
            <person name="Hosaka T."/>
            <person name="Shiwa Y."/>
            <person name="Fujita N."/>
            <person name="Miyazaki T."/>
            <person name="Yoshikawa H."/>
            <person name="Murakami K."/>
            <person name="Kasahara K."/>
            <person name="Inaoka T."/>
            <person name="Hiraga Y."/>
            <person name="Ochi K."/>
        </authorList>
    </citation>
    <scope>NUCLEOTIDE SEQUENCE [LARGE SCALE GENOMIC DNA]</scope>
    <source>
        <strain evidence="2 3">T-3040</strain>
    </source>
</reference>